<evidence type="ECO:0000313" key="3">
    <source>
        <dbReference type="Proteomes" id="UP001607302"/>
    </source>
</evidence>
<comment type="caution">
    <text evidence="2">The sequence shown here is derived from an EMBL/GenBank/DDBJ whole genome shotgun (WGS) entry which is preliminary data.</text>
</comment>
<accession>A0ABD2C733</accession>
<keyword evidence="3" id="KW-1185">Reference proteome</keyword>
<sequence>MTVNMEVQNRMSHYFRHLWHWVSLVPATASRRAASVPRCAGILASVVFHASVSASSTVGILHISISSNIPTGTIGHIIFSIASSTSTSTTPACIIAAPIISICTASSVTHTSTTPRTEIPTSSTTNTSESYSTPTSATTSTT</sequence>
<dbReference type="Proteomes" id="UP001607302">
    <property type="component" value="Unassembled WGS sequence"/>
</dbReference>
<dbReference type="EMBL" id="JAUDFV010000020">
    <property type="protein sequence ID" value="KAL2740863.1"/>
    <property type="molecule type" value="Genomic_DNA"/>
</dbReference>
<evidence type="ECO:0000313" key="2">
    <source>
        <dbReference type="EMBL" id="KAL2740863.1"/>
    </source>
</evidence>
<organism evidence="2 3">
    <name type="scientific">Vespula squamosa</name>
    <name type="common">Southern yellow jacket</name>
    <name type="synonym">Wasp</name>
    <dbReference type="NCBI Taxonomy" id="30214"/>
    <lineage>
        <taxon>Eukaryota</taxon>
        <taxon>Metazoa</taxon>
        <taxon>Ecdysozoa</taxon>
        <taxon>Arthropoda</taxon>
        <taxon>Hexapoda</taxon>
        <taxon>Insecta</taxon>
        <taxon>Pterygota</taxon>
        <taxon>Neoptera</taxon>
        <taxon>Endopterygota</taxon>
        <taxon>Hymenoptera</taxon>
        <taxon>Apocrita</taxon>
        <taxon>Aculeata</taxon>
        <taxon>Vespoidea</taxon>
        <taxon>Vespidae</taxon>
        <taxon>Vespinae</taxon>
        <taxon>Vespula</taxon>
    </lineage>
</organism>
<reference evidence="2 3" key="1">
    <citation type="journal article" date="2024" name="Ann. Entomol. Soc. Am.">
        <title>Genomic analyses of the southern and eastern yellowjacket wasps (Hymenoptera: Vespidae) reveal evolutionary signatures of social life.</title>
        <authorList>
            <person name="Catto M.A."/>
            <person name="Caine P.B."/>
            <person name="Orr S.E."/>
            <person name="Hunt B.G."/>
            <person name="Goodisman M.A.D."/>
        </authorList>
    </citation>
    <scope>NUCLEOTIDE SEQUENCE [LARGE SCALE GENOMIC DNA]</scope>
    <source>
        <strain evidence="2">233</strain>
        <tissue evidence="2">Head and thorax</tissue>
    </source>
</reference>
<dbReference type="AlphaFoldDB" id="A0ABD2C733"/>
<feature type="compositionally biased region" description="Polar residues" evidence="1">
    <location>
        <begin position="111"/>
        <end position="120"/>
    </location>
</feature>
<name>A0ABD2C733_VESSQ</name>
<proteinExistence type="predicted"/>
<evidence type="ECO:0000256" key="1">
    <source>
        <dbReference type="SAM" id="MobiDB-lite"/>
    </source>
</evidence>
<gene>
    <name evidence="2" type="ORF">V1478_001004</name>
</gene>
<feature type="compositionally biased region" description="Low complexity" evidence="1">
    <location>
        <begin position="121"/>
        <end position="142"/>
    </location>
</feature>
<protein>
    <submittedName>
        <fullName evidence="2">Uncharacterized protein</fullName>
    </submittedName>
</protein>
<feature type="region of interest" description="Disordered" evidence="1">
    <location>
        <begin position="111"/>
        <end position="142"/>
    </location>
</feature>